<dbReference type="EMBL" id="LAZR01000105">
    <property type="protein sequence ID" value="KKN91205.1"/>
    <property type="molecule type" value="Genomic_DNA"/>
</dbReference>
<feature type="region of interest" description="Disordered" evidence="1">
    <location>
        <begin position="98"/>
        <end position="120"/>
    </location>
</feature>
<reference evidence="3" key="1">
    <citation type="journal article" date="2015" name="Nature">
        <title>Complex archaea that bridge the gap between prokaryotes and eukaryotes.</title>
        <authorList>
            <person name="Spang A."/>
            <person name="Saw J.H."/>
            <person name="Jorgensen S.L."/>
            <person name="Zaremba-Niedzwiedzka K."/>
            <person name="Martijn J."/>
            <person name="Lind A.E."/>
            <person name="van Eijk R."/>
            <person name="Schleper C."/>
            <person name="Guy L."/>
            <person name="Ettema T.J."/>
        </authorList>
    </citation>
    <scope>NUCLEOTIDE SEQUENCE</scope>
</reference>
<protein>
    <submittedName>
        <fullName evidence="3">Uncharacterized protein</fullName>
    </submittedName>
</protein>
<proteinExistence type="predicted"/>
<keyword evidence="2" id="KW-0472">Membrane</keyword>
<evidence type="ECO:0000256" key="2">
    <source>
        <dbReference type="SAM" id="Phobius"/>
    </source>
</evidence>
<feature type="transmembrane region" description="Helical" evidence="2">
    <location>
        <begin position="12"/>
        <end position="39"/>
    </location>
</feature>
<gene>
    <name evidence="3" type="ORF">LCGC14_0220730</name>
</gene>
<accession>A0A0F9UDE2</accession>
<sequence length="120" mass="12973">MKNVVTHAYSPALVAVIPCAMTAILRVSVAVTVAAEIVLKIKLVANAKVISARVVRLLAAYAIKYSANLVEITNAQIVEFPCAILVLLNTSVCLQESSPRLKARSNKEKKNGENRRISKT</sequence>
<keyword evidence="2" id="KW-0812">Transmembrane</keyword>
<organism evidence="3">
    <name type="scientific">marine sediment metagenome</name>
    <dbReference type="NCBI Taxonomy" id="412755"/>
    <lineage>
        <taxon>unclassified sequences</taxon>
        <taxon>metagenomes</taxon>
        <taxon>ecological metagenomes</taxon>
    </lineage>
</organism>
<evidence type="ECO:0000256" key="1">
    <source>
        <dbReference type="SAM" id="MobiDB-lite"/>
    </source>
</evidence>
<keyword evidence="2" id="KW-1133">Transmembrane helix</keyword>
<evidence type="ECO:0000313" key="3">
    <source>
        <dbReference type="EMBL" id="KKN91205.1"/>
    </source>
</evidence>
<dbReference type="AlphaFoldDB" id="A0A0F9UDE2"/>
<comment type="caution">
    <text evidence="3">The sequence shown here is derived from an EMBL/GenBank/DDBJ whole genome shotgun (WGS) entry which is preliminary data.</text>
</comment>
<name>A0A0F9UDE2_9ZZZZ</name>
<feature type="compositionally biased region" description="Basic and acidic residues" evidence="1">
    <location>
        <begin position="105"/>
        <end position="120"/>
    </location>
</feature>